<protein>
    <submittedName>
        <fullName evidence="1">Uncharacterized protein</fullName>
    </submittedName>
</protein>
<name>A0A6N3F2U8_9BACT</name>
<dbReference type="AlphaFoldDB" id="A0A6N3F2U8"/>
<accession>A0A6N3F2U8</accession>
<evidence type="ECO:0000313" key="1">
    <source>
        <dbReference type="EMBL" id="VYU46447.1"/>
    </source>
</evidence>
<sequence>MSFQGHKDRIFILSECQCPVREISVFVPLLKISGNMRFSCREAETYCQRYADLTCHEVCRKIGLTVCGRLKCKYMSMFSRQSDILFLLGKTFQIEKKRPERIRSFPVFRPFFSRCTEVAGMMCGEKKCFFSQAIFRSAEIETRLDLKTVEKQAEIPKICI</sequence>
<gene>
    <name evidence="1" type="ORF">PCLFYP37_02998</name>
</gene>
<dbReference type="EMBL" id="CACRUT010000016">
    <property type="protein sequence ID" value="VYU46447.1"/>
    <property type="molecule type" value="Genomic_DNA"/>
</dbReference>
<proteinExistence type="predicted"/>
<organism evidence="1">
    <name type="scientific">Paraprevotella clara</name>
    <dbReference type="NCBI Taxonomy" id="454154"/>
    <lineage>
        <taxon>Bacteria</taxon>
        <taxon>Pseudomonadati</taxon>
        <taxon>Bacteroidota</taxon>
        <taxon>Bacteroidia</taxon>
        <taxon>Bacteroidales</taxon>
        <taxon>Prevotellaceae</taxon>
        <taxon>Paraprevotella</taxon>
    </lineage>
</organism>
<reference evidence="1" key="1">
    <citation type="submission" date="2019-11" db="EMBL/GenBank/DDBJ databases">
        <authorList>
            <person name="Feng L."/>
        </authorList>
    </citation>
    <scope>NUCLEOTIDE SEQUENCE</scope>
    <source>
        <strain evidence="1">PclaraLFYP37</strain>
    </source>
</reference>